<evidence type="ECO:0000313" key="2">
    <source>
        <dbReference type="EMBL" id="QED11514.1"/>
    </source>
</evidence>
<evidence type="ECO:0000313" key="3">
    <source>
        <dbReference type="Proteomes" id="UP000321915"/>
    </source>
</evidence>
<name>A0A5B8WFS0_9CAUD</name>
<reference evidence="2 3" key="1">
    <citation type="submission" date="2019-07" db="EMBL/GenBank/DDBJ databases">
        <authorList>
            <person name="Abdullah A."/>
            <person name="Lima G.C."/>
            <person name="Cuneo C.K."/>
            <person name="Ennest D.C."/>
            <person name="Fritz K.J."/>
            <person name="Johnson B.T."/>
            <person name="Larson S.M."/>
            <person name="Lemunyete M.N."/>
            <person name="Murray M.B."/>
            <person name="Osmond D.E."/>
            <person name="Patras K.A."/>
            <person name="Ransibrahmanakul S."/>
            <person name="Simpson K.A."/>
            <person name="Thull B.S."/>
            <person name="Wetzel S."/>
            <person name="Bonilla J.A."/>
            <person name="Klyczek K."/>
            <person name="Garlena R.A."/>
            <person name="Russell D.A."/>
            <person name="Pope W.H."/>
            <person name="Jacobs-Sera D."/>
            <person name="Hatfull G.F."/>
        </authorList>
    </citation>
    <scope>NUCLEOTIDE SEQUENCE [LARGE SCALE GENOMIC DNA]</scope>
</reference>
<evidence type="ECO:0000256" key="1">
    <source>
        <dbReference type="SAM" id="MobiDB-lite"/>
    </source>
</evidence>
<proteinExistence type="predicted"/>
<dbReference type="GeneID" id="77936386"/>
<protein>
    <submittedName>
        <fullName evidence="2">Uncharacterized protein</fullName>
    </submittedName>
</protein>
<dbReference type="Proteomes" id="UP000321915">
    <property type="component" value="Segment"/>
</dbReference>
<accession>A0A5B8WFS0</accession>
<organism evidence="2 3">
    <name type="scientific">Arthrobacter phage Qui</name>
    <dbReference type="NCBI Taxonomy" id="2603260"/>
    <lineage>
        <taxon>Viruses</taxon>
        <taxon>Duplodnaviria</taxon>
        <taxon>Heunggongvirae</taxon>
        <taxon>Uroviricota</taxon>
        <taxon>Caudoviricetes</taxon>
        <taxon>Quivirus</taxon>
        <taxon>Quivirus qui</taxon>
    </lineage>
</organism>
<dbReference type="InterPro" id="IPR055635">
    <property type="entry name" value="DUF7211"/>
</dbReference>
<dbReference type="EMBL" id="MN183282">
    <property type="protein sequence ID" value="QED11514.1"/>
    <property type="molecule type" value="Genomic_DNA"/>
</dbReference>
<dbReference type="RefSeq" id="YP_010660389.1">
    <property type="nucleotide sequence ID" value="NC_070877.1"/>
</dbReference>
<feature type="compositionally biased region" description="Low complexity" evidence="1">
    <location>
        <begin position="22"/>
        <end position="32"/>
    </location>
</feature>
<feature type="region of interest" description="Disordered" evidence="1">
    <location>
        <begin position="20"/>
        <end position="44"/>
    </location>
</feature>
<dbReference type="Pfam" id="PF23847">
    <property type="entry name" value="DUF7211"/>
    <property type="match status" value="1"/>
</dbReference>
<dbReference type="KEGG" id="vg:77936386"/>
<gene>
    <name evidence="2" type="primary">23</name>
    <name evidence="2" type="ORF">SEA_QUI_23</name>
</gene>
<keyword evidence="3" id="KW-1185">Reference proteome</keyword>
<sequence length="178" mass="19572">MADEVDTFLAHYGVMGMKWGKRSASSDSSVPRSTRRAAAKDAKEHAEAKMYFGEGAGVRRRLIKAQVEQRSKDPAYKAEFEKQLANQDMAKAGAKARGKRKRTDAVNNTKKTAKGIHHILNGNSQYANAAAAILVGGALYAHKTGIDKMILDKGKELIESEKVRRQVVKIMNDALKDD</sequence>